<comment type="similarity">
    <text evidence="2">Belongs to the helicase family. RecQ subfamily.</text>
</comment>
<reference evidence="14" key="1">
    <citation type="submission" date="2015-06" db="UniProtKB">
        <authorList>
            <consortium name="EnsemblPlants"/>
        </authorList>
    </citation>
    <scope>IDENTIFICATION</scope>
</reference>
<evidence type="ECO:0000256" key="5">
    <source>
        <dbReference type="ARBA" id="ARBA00022806"/>
    </source>
</evidence>
<dbReference type="SMART" id="SM00490">
    <property type="entry name" value="HELICc"/>
    <property type="match status" value="1"/>
</dbReference>
<organism evidence="14">
    <name type="scientific">Aegilops tauschii</name>
    <name type="common">Tausch's goatgrass</name>
    <name type="synonym">Aegilops squarrosa</name>
    <dbReference type="NCBI Taxonomy" id="37682"/>
    <lineage>
        <taxon>Eukaryota</taxon>
        <taxon>Viridiplantae</taxon>
        <taxon>Streptophyta</taxon>
        <taxon>Embryophyta</taxon>
        <taxon>Tracheophyta</taxon>
        <taxon>Spermatophyta</taxon>
        <taxon>Magnoliopsida</taxon>
        <taxon>Liliopsida</taxon>
        <taxon>Poales</taxon>
        <taxon>Poaceae</taxon>
        <taxon>BOP clade</taxon>
        <taxon>Pooideae</taxon>
        <taxon>Triticodae</taxon>
        <taxon>Triticeae</taxon>
        <taxon>Triticinae</taxon>
        <taxon>Aegilops</taxon>
    </lineage>
</organism>
<sequence>MGSGSESYTSRFVDPKLVPRDPEEELAVRLALRRSWEESARRQHSGSIRRESTAAAQMKHESGPIVGLTTSLEAVRPVRRPNAVADAQPLHWRVESGYHKSDPSIARRAAVKVFGYDSFREGQLEAIQNVVAGESTVLVLPTGAGKSLCYQLPAMILPGLTLVVSPLLSLMVDQLRKLPAFLPGGLLASSQTSDEFHGTLRLLRAGEIKVLFVSPERFLNEEFLQIFGDTLPISLVVIDEAHCISEWSHNFRPSYLRLRASLLRRKLNIQCILAMTATATTQTLQEIVNALEIPSGNLIQTSQIRENLKLSISMSDNRLKDLMLLLKSPPFVNMRSIIVYCKFQTETDYVCKHLCDNNINAKLYYVGQVSNFVFPALRKVVATVAFGMGLDKSDVEGVIHYRLPESLEEYIQETGRAGRDGRLSHCHLLFDSTTFYKIRSLSHSDGIDEYAMSKFLNQIFSSGNTMGCICSFPKESTSRKFDIKEEVLLTVLTQLEIGEEQYLHLLPQFSVTCTLYFHKTSPQLLADKDILLRSILNKSEMKDGSYVFEVPRVANDMRITMNEVFDRLQKLKFSGELSYELKDPAYCYMILKRPDDLNALSANLTKWLSEVENSKVIRKLDAMFALAYYAVKGCKKTDGCSGSEHTPCIQKRIIDYFSKKEGTPDDDYCTPLRKSSTFLQSDIKRLLEKRSVCSRGDSVRVGVKYLCKQTTRAFHSSCLCKIAGQPGSRGLSRDIVVKETLFTVVRTGVVCGLLCTERSTNRCSRRLRTFSSPWDFLKKTLKEVLLRTFSKKS</sequence>
<feature type="region of interest" description="Disordered" evidence="13">
    <location>
        <begin position="41"/>
        <end position="61"/>
    </location>
</feature>
<comment type="catalytic activity">
    <reaction evidence="10">
        <text>Couples ATP hydrolysis with the unwinding of duplex DNA by translocating in the 3'-5' direction.</text>
        <dbReference type="EC" id="5.6.2.4"/>
    </reaction>
</comment>
<evidence type="ECO:0000313" key="14">
    <source>
        <dbReference type="EnsemblPlants" id="EMT09246"/>
    </source>
</evidence>
<dbReference type="GO" id="GO:0005737">
    <property type="term" value="C:cytoplasm"/>
    <property type="evidence" value="ECO:0007669"/>
    <property type="project" value="TreeGrafter"/>
</dbReference>
<evidence type="ECO:0000256" key="1">
    <source>
        <dbReference type="ARBA" id="ARBA00004123"/>
    </source>
</evidence>
<dbReference type="GO" id="GO:0000724">
    <property type="term" value="P:double-strand break repair via homologous recombination"/>
    <property type="evidence" value="ECO:0007669"/>
    <property type="project" value="TreeGrafter"/>
</dbReference>
<keyword evidence="6" id="KW-0067">ATP-binding</keyword>
<evidence type="ECO:0000256" key="6">
    <source>
        <dbReference type="ARBA" id="ARBA00022840"/>
    </source>
</evidence>
<evidence type="ECO:0000256" key="9">
    <source>
        <dbReference type="ARBA" id="ARBA00023242"/>
    </source>
</evidence>
<dbReference type="AlphaFoldDB" id="M8B5L1"/>
<dbReference type="GO" id="GO:0016787">
    <property type="term" value="F:hydrolase activity"/>
    <property type="evidence" value="ECO:0007669"/>
    <property type="project" value="UniProtKB-KW"/>
</dbReference>
<dbReference type="GO" id="GO:0005694">
    <property type="term" value="C:chromosome"/>
    <property type="evidence" value="ECO:0007669"/>
    <property type="project" value="TreeGrafter"/>
</dbReference>
<keyword evidence="3" id="KW-0547">Nucleotide-binding</keyword>
<evidence type="ECO:0000256" key="2">
    <source>
        <dbReference type="ARBA" id="ARBA00005446"/>
    </source>
</evidence>
<dbReference type="GO" id="GO:0043138">
    <property type="term" value="F:3'-5' DNA helicase activity"/>
    <property type="evidence" value="ECO:0007669"/>
    <property type="project" value="UniProtKB-EC"/>
</dbReference>
<keyword evidence="7" id="KW-0238">DNA-binding</keyword>
<evidence type="ECO:0000256" key="13">
    <source>
        <dbReference type="SAM" id="MobiDB-lite"/>
    </source>
</evidence>
<dbReference type="NCBIfam" id="TIGR00614">
    <property type="entry name" value="recQ_fam"/>
    <property type="match status" value="1"/>
</dbReference>
<dbReference type="GO" id="GO:0009378">
    <property type="term" value="F:four-way junction helicase activity"/>
    <property type="evidence" value="ECO:0007669"/>
    <property type="project" value="TreeGrafter"/>
</dbReference>
<dbReference type="EC" id="5.6.2.4" evidence="11"/>
<dbReference type="InterPro" id="IPR011545">
    <property type="entry name" value="DEAD/DEAH_box_helicase_dom"/>
</dbReference>
<dbReference type="SUPFAM" id="SSF52540">
    <property type="entry name" value="P-loop containing nucleoside triphosphate hydrolases"/>
    <property type="match status" value="1"/>
</dbReference>
<dbReference type="GO" id="GO:0005634">
    <property type="term" value="C:nucleus"/>
    <property type="evidence" value="ECO:0007669"/>
    <property type="project" value="UniProtKB-SubCell"/>
</dbReference>
<evidence type="ECO:0000256" key="4">
    <source>
        <dbReference type="ARBA" id="ARBA00022801"/>
    </source>
</evidence>
<proteinExistence type="inferred from homology"/>
<dbReference type="Pfam" id="PF00270">
    <property type="entry name" value="DEAD"/>
    <property type="match status" value="1"/>
</dbReference>
<dbReference type="EnsemblPlants" id="EMT09246">
    <property type="protein sequence ID" value="EMT09246"/>
    <property type="gene ID" value="F775_03530"/>
</dbReference>
<dbReference type="InterPro" id="IPR014001">
    <property type="entry name" value="Helicase_ATP-bd"/>
</dbReference>
<dbReference type="InterPro" id="IPR004589">
    <property type="entry name" value="DNA_helicase_ATP-dep_RecQ"/>
</dbReference>
<evidence type="ECO:0000256" key="3">
    <source>
        <dbReference type="ARBA" id="ARBA00022741"/>
    </source>
</evidence>
<dbReference type="SMART" id="SM00487">
    <property type="entry name" value="DEXDc"/>
    <property type="match status" value="1"/>
</dbReference>
<dbReference type="PROSITE" id="PS51194">
    <property type="entry name" value="HELICASE_CTER"/>
    <property type="match status" value="1"/>
</dbReference>
<keyword evidence="4" id="KW-0378">Hydrolase</keyword>
<dbReference type="Pfam" id="PF00271">
    <property type="entry name" value="Helicase_C"/>
    <property type="match status" value="1"/>
</dbReference>
<dbReference type="Gene3D" id="3.40.50.300">
    <property type="entry name" value="P-loop containing nucleotide triphosphate hydrolases"/>
    <property type="match status" value="2"/>
</dbReference>
<dbReference type="InterPro" id="IPR027417">
    <property type="entry name" value="P-loop_NTPase"/>
</dbReference>
<evidence type="ECO:0000256" key="10">
    <source>
        <dbReference type="ARBA" id="ARBA00034617"/>
    </source>
</evidence>
<evidence type="ECO:0000256" key="8">
    <source>
        <dbReference type="ARBA" id="ARBA00023235"/>
    </source>
</evidence>
<dbReference type="PANTHER" id="PTHR13710:SF108">
    <property type="entry name" value="ATP-DEPENDENT DNA HELICASE Q4"/>
    <property type="match status" value="1"/>
</dbReference>
<dbReference type="FunFam" id="3.40.50.300:FF:000772">
    <property type="entry name" value="ATP-dependent DNA helicase Q4"/>
    <property type="match status" value="1"/>
</dbReference>
<name>M8B5L1_AEGTA</name>
<protein>
    <recommendedName>
        <fullName evidence="11">DNA 3'-5' helicase</fullName>
        <ecNumber evidence="11">5.6.2.4</ecNumber>
    </recommendedName>
</protein>
<comment type="subcellular location">
    <subcellularLocation>
        <location evidence="1">Nucleus</location>
    </subcellularLocation>
</comment>
<dbReference type="PROSITE" id="PS00690">
    <property type="entry name" value="DEAH_ATP_HELICASE"/>
    <property type="match status" value="1"/>
</dbReference>
<keyword evidence="5" id="KW-0347">Helicase</keyword>
<accession>M8B5L1</accession>
<dbReference type="GO" id="GO:0005524">
    <property type="term" value="F:ATP binding"/>
    <property type="evidence" value="ECO:0007669"/>
    <property type="project" value="UniProtKB-KW"/>
</dbReference>
<dbReference type="PANTHER" id="PTHR13710">
    <property type="entry name" value="DNA HELICASE RECQ FAMILY MEMBER"/>
    <property type="match status" value="1"/>
</dbReference>
<dbReference type="InterPro" id="IPR001650">
    <property type="entry name" value="Helicase_C-like"/>
</dbReference>
<evidence type="ECO:0000256" key="12">
    <source>
        <dbReference type="ARBA" id="ARBA00049360"/>
    </source>
</evidence>
<dbReference type="PROSITE" id="PS51192">
    <property type="entry name" value="HELICASE_ATP_BIND_1"/>
    <property type="match status" value="1"/>
</dbReference>
<keyword evidence="9" id="KW-0539">Nucleus</keyword>
<feature type="compositionally biased region" description="Basic and acidic residues" evidence="13">
    <location>
        <begin position="48"/>
        <end position="61"/>
    </location>
</feature>
<dbReference type="GO" id="GO:0003677">
    <property type="term" value="F:DNA binding"/>
    <property type="evidence" value="ECO:0007669"/>
    <property type="project" value="UniProtKB-KW"/>
</dbReference>
<evidence type="ECO:0000256" key="11">
    <source>
        <dbReference type="ARBA" id="ARBA00034808"/>
    </source>
</evidence>
<keyword evidence="8" id="KW-0413">Isomerase</keyword>
<dbReference type="InterPro" id="IPR002464">
    <property type="entry name" value="DNA/RNA_helicase_DEAH_CS"/>
</dbReference>
<comment type="catalytic activity">
    <reaction evidence="12">
        <text>ATP + H2O = ADP + phosphate + H(+)</text>
        <dbReference type="Rhea" id="RHEA:13065"/>
        <dbReference type="ChEBI" id="CHEBI:15377"/>
        <dbReference type="ChEBI" id="CHEBI:15378"/>
        <dbReference type="ChEBI" id="CHEBI:30616"/>
        <dbReference type="ChEBI" id="CHEBI:43474"/>
        <dbReference type="ChEBI" id="CHEBI:456216"/>
    </reaction>
</comment>
<evidence type="ECO:0000256" key="7">
    <source>
        <dbReference type="ARBA" id="ARBA00023125"/>
    </source>
</evidence>